<comment type="caution">
    <text evidence="3">The sequence shown here is derived from an EMBL/GenBank/DDBJ whole genome shotgun (WGS) entry which is preliminary data.</text>
</comment>
<dbReference type="Proteomes" id="UP000005990">
    <property type="component" value="Unassembled WGS sequence"/>
</dbReference>
<proteinExistence type="predicted"/>
<evidence type="ECO:0008006" key="5">
    <source>
        <dbReference type="Google" id="ProtNLM"/>
    </source>
</evidence>
<accession>E4KPD5</accession>
<feature type="region of interest" description="Disordered" evidence="2">
    <location>
        <begin position="190"/>
        <end position="210"/>
    </location>
</feature>
<keyword evidence="4" id="KW-1185">Reference proteome</keyword>
<dbReference type="OrthoDB" id="2138987at2"/>
<dbReference type="STRING" id="908337.HMPREF9257_1422"/>
<reference evidence="3 4" key="1">
    <citation type="submission" date="2010-10" db="EMBL/GenBank/DDBJ databases">
        <authorList>
            <person name="Durkin A.S."/>
            <person name="Madupu R."/>
            <person name="Torralba M."/>
            <person name="Gillis M."/>
            <person name="Methe B."/>
            <person name="Sutton G."/>
            <person name="Nelson K.E."/>
        </authorList>
    </citation>
    <scope>NUCLEOTIDE SEQUENCE [LARGE SCALE GENOMIC DNA]</scope>
    <source>
        <strain evidence="3 4">ACS-139-V-Col8</strain>
    </source>
</reference>
<dbReference type="eggNOG" id="ENOG50342DW">
    <property type="taxonomic scope" value="Bacteria"/>
</dbReference>
<dbReference type="EMBL" id="AENN01000015">
    <property type="protein sequence ID" value="EFR31068.1"/>
    <property type="molecule type" value="Genomic_DNA"/>
</dbReference>
<organism evidence="3 4">
    <name type="scientific">Eremococcus coleocola ACS-139-V-Col8</name>
    <dbReference type="NCBI Taxonomy" id="908337"/>
    <lineage>
        <taxon>Bacteria</taxon>
        <taxon>Bacillati</taxon>
        <taxon>Bacillota</taxon>
        <taxon>Bacilli</taxon>
        <taxon>Lactobacillales</taxon>
        <taxon>Aerococcaceae</taxon>
        <taxon>Eremococcus</taxon>
    </lineage>
</organism>
<sequence length="219" mass="25292">MEIGKELSSSLFGYKKSQVDHLLGEQKQKIADLQAQLAQAQSEIEKYKELEASIKDSILDSRQKGNQIIQESNDKAVQMINQTEEQITQYKEDFVFQSQGLIESGVGLKDQLKEMKNRMQAILEEYQDMLDTTNFDKIYPKKKIEQFSLQVENFETESMDAWKSHQDLSPEANLSEAEKAELQKLISDVIDNENKEENKEDKSVESDQEKIRLLFSNNS</sequence>
<evidence type="ECO:0000256" key="1">
    <source>
        <dbReference type="SAM" id="Coils"/>
    </source>
</evidence>
<dbReference type="AlphaFoldDB" id="E4KPD5"/>
<protein>
    <recommendedName>
        <fullName evidence="5">DivIVA domain protein</fullName>
    </recommendedName>
</protein>
<keyword evidence="1" id="KW-0175">Coiled coil</keyword>
<feature type="coiled-coil region" evidence="1">
    <location>
        <begin position="23"/>
        <end position="132"/>
    </location>
</feature>
<evidence type="ECO:0000313" key="3">
    <source>
        <dbReference type="EMBL" id="EFR31068.1"/>
    </source>
</evidence>
<dbReference type="RefSeq" id="WP_006418271.1">
    <property type="nucleotide sequence ID" value="NZ_AENN01000015.1"/>
</dbReference>
<name>E4KPD5_9LACT</name>
<evidence type="ECO:0000313" key="4">
    <source>
        <dbReference type="Proteomes" id="UP000005990"/>
    </source>
</evidence>
<gene>
    <name evidence="3" type="ORF">HMPREF9257_1422</name>
</gene>
<feature type="compositionally biased region" description="Basic and acidic residues" evidence="2">
    <location>
        <begin position="192"/>
        <end position="210"/>
    </location>
</feature>
<evidence type="ECO:0000256" key="2">
    <source>
        <dbReference type="SAM" id="MobiDB-lite"/>
    </source>
</evidence>